<keyword evidence="5" id="KW-1185">Reference proteome</keyword>
<dbReference type="RefSeq" id="WP_321536867.1">
    <property type="nucleotide sequence ID" value="NZ_JARGDL010000026.1"/>
</dbReference>
<dbReference type="Proteomes" id="UP001221302">
    <property type="component" value="Unassembled WGS sequence"/>
</dbReference>
<dbReference type="AlphaFoldDB" id="A0AAE3TE27"/>
<evidence type="ECO:0000313" key="4">
    <source>
        <dbReference type="EMBL" id="MDF1613096.1"/>
    </source>
</evidence>
<dbReference type="EMBL" id="JARGDL010000026">
    <property type="protein sequence ID" value="MDF1613096.1"/>
    <property type="molecule type" value="Genomic_DNA"/>
</dbReference>
<accession>A0AAE3TE27</accession>
<dbReference type="GO" id="GO:0009103">
    <property type="term" value="P:lipopolysaccharide biosynthetic process"/>
    <property type="evidence" value="ECO:0007669"/>
    <property type="project" value="TreeGrafter"/>
</dbReference>
<dbReference type="CDD" id="cd03801">
    <property type="entry name" value="GT4_PimA-like"/>
    <property type="match status" value="1"/>
</dbReference>
<dbReference type="Pfam" id="PF13439">
    <property type="entry name" value="Glyco_transf_4"/>
    <property type="match status" value="1"/>
</dbReference>
<dbReference type="PANTHER" id="PTHR46401">
    <property type="entry name" value="GLYCOSYLTRANSFERASE WBBK-RELATED"/>
    <property type="match status" value="1"/>
</dbReference>
<dbReference type="Pfam" id="PF00534">
    <property type="entry name" value="Glycos_transf_1"/>
    <property type="match status" value="1"/>
</dbReference>
<evidence type="ECO:0000256" key="1">
    <source>
        <dbReference type="ARBA" id="ARBA00022679"/>
    </source>
</evidence>
<dbReference type="InterPro" id="IPR028098">
    <property type="entry name" value="Glyco_trans_4-like_N"/>
</dbReference>
<feature type="domain" description="Glycosyl transferase family 1" evidence="2">
    <location>
        <begin position="246"/>
        <end position="400"/>
    </location>
</feature>
<reference evidence="4" key="1">
    <citation type="submission" date="2023-03" db="EMBL/GenBank/DDBJ databases">
        <title>Stygiobacter electus gen. nov., sp. nov., facultatively anaerobic thermotolerant bacterium of the class Ignavibacteria from a well of Yessentuki mineral water deposit.</title>
        <authorList>
            <person name="Podosokorskaya O.A."/>
            <person name="Elcheninov A.G."/>
            <person name="Petrova N.F."/>
            <person name="Zavarzina D.G."/>
            <person name="Kublanov I.V."/>
            <person name="Merkel A.Y."/>
        </authorList>
    </citation>
    <scope>NUCLEOTIDE SEQUENCE</scope>
    <source>
        <strain evidence="4">09-Me</strain>
    </source>
</reference>
<dbReference type="GO" id="GO:0016757">
    <property type="term" value="F:glycosyltransferase activity"/>
    <property type="evidence" value="ECO:0007669"/>
    <property type="project" value="InterPro"/>
</dbReference>
<gene>
    <name evidence="4" type="ORF">P0M35_13100</name>
</gene>
<proteinExistence type="predicted"/>
<feature type="domain" description="Glycosyltransferase subfamily 4-like N-terminal" evidence="3">
    <location>
        <begin position="125"/>
        <end position="237"/>
    </location>
</feature>
<evidence type="ECO:0000313" key="5">
    <source>
        <dbReference type="Proteomes" id="UP001221302"/>
    </source>
</evidence>
<dbReference type="SUPFAM" id="SSF53756">
    <property type="entry name" value="UDP-Glycosyltransferase/glycogen phosphorylase"/>
    <property type="match status" value="1"/>
</dbReference>
<sequence>MYSLNSGKIEKVKNEIIISNGNGKFHLLYTAEKINEEGLLEAFYTSAYPSEKSIKYLLYINKLFNNVRLQRWISRKTEGLKNVKIIRMNLSEIFYQLSNYVQGIINSKSLINILNYLTINIYQIKANRFINNSNAKIYHCRAGYGGKSIKTAQKKGMKVIIDHSAPYPLAYIQLINNQGRYNSEEKVKVPVLWKFVLKDIHNADCVLVNSDFVKKTMIDFGFPENKIKVIYLGIDKDVEKILLNEINKNNSNTIKYLYAGSITKSKGVDNVIRAFTNLGEKNWTLTLAGNISKDMRCIIKKIKDSRIKVLGGILRENLLRIMRYNDVLVFPSLAEGSARVVFEAMAAGMAIITTPQAGSVVENMKHGIIIDPGNEEQLKEAINFFIDNPEKIKEFGENSRITIKENYNSTVYKKKVIELYNSILV</sequence>
<evidence type="ECO:0000259" key="2">
    <source>
        <dbReference type="Pfam" id="PF00534"/>
    </source>
</evidence>
<dbReference type="InterPro" id="IPR001296">
    <property type="entry name" value="Glyco_trans_1"/>
</dbReference>
<dbReference type="PANTHER" id="PTHR46401:SF2">
    <property type="entry name" value="GLYCOSYLTRANSFERASE WBBK-RELATED"/>
    <property type="match status" value="1"/>
</dbReference>
<dbReference type="Gene3D" id="3.40.50.2000">
    <property type="entry name" value="Glycogen Phosphorylase B"/>
    <property type="match status" value="2"/>
</dbReference>
<comment type="caution">
    <text evidence="4">The sequence shown here is derived from an EMBL/GenBank/DDBJ whole genome shotgun (WGS) entry which is preliminary data.</text>
</comment>
<keyword evidence="1" id="KW-0808">Transferase</keyword>
<organism evidence="4 5">
    <name type="scientific">Stygiobacter electus</name>
    <dbReference type="NCBI Taxonomy" id="3032292"/>
    <lineage>
        <taxon>Bacteria</taxon>
        <taxon>Pseudomonadati</taxon>
        <taxon>Ignavibacteriota</taxon>
        <taxon>Ignavibacteria</taxon>
        <taxon>Ignavibacteriales</taxon>
        <taxon>Melioribacteraceae</taxon>
        <taxon>Stygiobacter</taxon>
    </lineage>
</organism>
<name>A0AAE3TE27_9BACT</name>
<protein>
    <submittedName>
        <fullName evidence="4">Glycosyltransferase family 4 protein</fullName>
    </submittedName>
</protein>
<evidence type="ECO:0000259" key="3">
    <source>
        <dbReference type="Pfam" id="PF13439"/>
    </source>
</evidence>